<evidence type="ECO:0000256" key="1">
    <source>
        <dbReference type="SAM" id="Coils"/>
    </source>
</evidence>
<keyword evidence="2" id="KW-0282">Flagellum</keyword>
<dbReference type="Proteomes" id="UP000473885">
    <property type="component" value="Unassembled WGS sequence"/>
</dbReference>
<comment type="caution">
    <text evidence="2">The sequence shown here is derived from an EMBL/GenBank/DDBJ whole genome shotgun (WGS) entry which is preliminary data.</text>
</comment>
<evidence type="ECO:0000313" key="3">
    <source>
        <dbReference type="Proteomes" id="UP000473885"/>
    </source>
</evidence>
<dbReference type="SUPFAM" id="SSF160214">
    <property type="entry name" value="FlaG-like"/>
    <property type="match status" value="1"/>
</dbReference>
<reference evidence="2 3" key="1">
    <citation type="submission" date="2019-04" db="EMBL/GenBank/DDBJ databases">
        <title>Genome sequencing of Clostridium botulinum Groups I-IV and Clostridium butyricum.</title>
        <authorList>
            <person name="Brunt J."/>
            <person name="Van Vliet A.H.M."/>
            <person name="Stringer S.C."/>
            <person name="Carter A.T."/>
            <person name="Peck M.W."/>
        </authorList>
    </citation>
    <scope>NUCLEOTIDE SEQUENCE [LARGE SCALE GENOMIC DNA]</scope>
    <source>
        <strain evidence="2 3">IFR 18/094</strain>
    </source>
</reference>
<name>A0A6M0R6P4_9CLOT</name>
<dbReference type="Gene3D" id="3.30.160.170">
    <property type="entry name" value="FlaG-like"/>
    <property type="match status" value="1"/>
</dbReference>
<keyword evidence="3" id="KW-1185">Reference proteome</keyword>
<organism evidence="2 3">
    <name type="scientific">Clostridium niameyense</name>
    <dbReference type="NCBI Taxonomy" id="1622073"/>
    <lineage>
        <taxon>Bacteria</taxon>
        <taxon>Bacillati</taxon>
        <taxon>Bacillota</taxon>
        <taxon>Clostridia</taxon>
        <taxon>Eubacteriales</taxon>
        <taxon>Clostridiaceae</taxon>
        <taxon>Clostridium</taxon>
    </lineage>
</organism>
<keyword evidence="2" id="KW-0966">Cell projection</keyword>
<gene>
    <name evidence="2" type="ORF">FDF74_01415</name>
</gene>
<evidence type="ECO:0000313" key="2">
    <source>
        <dbReference type="EMBL" id="NEZ45866.1"/>
    </source>
</evidence>
<sequence>MDVKNMCHGRQQQIANMRENNSEIEANIKVVAKNSEIMDKSISSNKEENKEVEKSVDKLNKLLEPKDIHLEYEIYGKFRDLTIRLVDNNTKEIIKEIPPKKIIDMVDKLCELAGILIDQKA</sequence>
<proteinExistence type="predicted"/>
<dbReference type="EMBL" id="SXDP01000001">
    <property type="protein sequence ID" value="NEZ45866.1"/>
    <property type="molecule type" value="Genomic_DNA"/>
</dbReference>
<dbReference type="AlphaFoldDB" id="A0A6M0R6P4"/>
<protein>
    <submittedName>
        <fullName evidence="2">Flagellar protein FlaG</fullName>
    </submittedName>
</protein>
<keyword evidence="2" id="KW-0969">Cilium</keyword>
<accession>A0A6M0R6P4</accession>
<dbReference type="RefSeq" id="WP_163248239.1">
    <property type="nucleotide sequence ID" value="NZ_SXDP01000001.1"/>
</dbReference>
<dbReference type="Pfam" id="PF03646">
    <property type="entry name" value="FlaG"/>
    <property type="match status" value="1"/>
</dbReference>
<dbReference type="PANTHER" id="PTHR37166">
    <property type="entry name" value="PROTEIN FLAG"/>
    <property type="match status" value="1"/>
</dbReference>
<dbReference type="InterPro" id="IPR035924">
    <property type="entry name" value="FlaG-like_sf"/>
</dbReference>
<feature type="coiled-coil region" evidence="1">
    <location>
        <begin position="14"/>
        <end position="62"/>
    </location>
</feature>
<keyword evidence="1" id="KW-0175">Coiled coil</keyword>
<dbReference type="PANTHER" id="PTHR37166:SF1">
    <property type="entry name" value="PROTEIN FLAG"/>
    <property type="match status" value="1"/>
</dbReference>
<dbReference type="InterPro" id="IPR005186">
    <property type="entry name" value="FlaG"/>
</dbReference>